<dbReference type="Proteomes" id="UP001597233">
    <property type="component" value="Unassembled WGS sequence"/>
</dbReference>
<dbReference type="Gene3D" id="1.25.10.10">
    <property type="entry name" value="Leucine-rich Repeat Variant"/>
    <property type="match status" value="1"/>
</dbReference>
<dbReference type="RefSeq" id="WP_347325357.1">
    <property type="nucleotide sequence ID" value="NZ_JBCGUH010000006.1"/>
</dbReference>
<sequence>MSTALLQEVYQETRRLYIAGSDLATDDFRLNRLLPRLQQLGERAPVFKRIGDGVAALLAGSSAQESVDSATQLQRLTLLVLSVLRTQGSTTSTSEQAEPLSSETITLRTRLTYRQLAPVQQALTTTGGGRFEIVEQAWKEGYFDDLRLLPLAVRALADPYSEIAELAMKSIVPGYGKHILPYLMEGFNPQGGKLEIRKMKAIQAIAGTEYADFYFQTAETAKGDMKAAAIAGLEGLEQYLPYLLEWSKDKKREVRAVAYHALAQLSAPEAQEVLFTNFSDSSRDLELVVGALYECMQPELAERLHAAAWEALNAIVSHSPDDAAIARYTAELQAHFQIWQQHHAEALYEMYRFMLKHPKSFEKMDISDTYTKKTLLRDPSYTLSHHGNNDDVELLYELEQVYPHYIIATATAVHRHRSPQEFYEHFSQGLGSGSRRGGRHATPNSERIFKWMEDQLVKYEDTEVELLYSDGETHAYDLWFHTLLPLEEMKDRWDPRWLDIALAHQQTVLVAALTRPGVQEAQELLKAAIMERGDLHHRDVGLYFRALHRSGLSINELRKLFWDTVESQKGGASNTIDPFIIHLISQFPAEDIERLEQLIPDSDAKTNGKIRYTAASQLRAVIHKMKEMKG</sequence>
<reference evidence="2" key="1">
    <citation type="journal article" date="2019" name="Int. J. Syst. Evol. Microbiol.">
        <title>The Global Catalogue of Microorganisms (GCM) 10K type strain sequencing project: providing services to taxonomists for standard genome sequencing and annotation.</title>
        <authorList>
            <consortium name="The Broad Institute Genomics Platform"/>
            <consortium name="The Broad Institute Genome Sequencing Center for Infectious Disease"/>
            <person name="Wu L."/>
            <person name="Ma J."/>
        </authorList>
    </citation>
    <scope>NUCLEOTIDE SEQUENCE [LARGE SCALE GENOMIC DNA]</scope>
    <source>
        <strain evidence="2">CCUG 54950</strain>
    </source>
</reference>
<dbReference type="InterPro" id="IPR016024">
    <property type="entry name" value="ARM-type_fold"/>
</dbReference>
<organism evidence="1 2">
    <name type="scientific">Paenibacillus wenxiniae</name>
    <dbReference type="NCBI Taxonomy" id="1636843"/>
    <lineage>
        <taxon>Bacteria</taxon>
        <taxon>Bacillati</taxon>
        <taxon>Bacillota</taxon>
        <taxon>Bacilli</taxon>
        <taxon>Bacillales</taxon>
        <taxon>Paenibacillaceae</taxon>
        <taxon>Paenibacillus</taxon>
    </lineage>
</organism>
<dbReference type="InterPro" id="IPR011989">
    <property type="entry name" value="ARM-like"/>
</dbReference>
<dbReference type="SUPFAM" id="SSF48371">
    <property type="entry name" value="ARM repeat"/>
    <property type="match status" value="1"/>
</dbReference>
<keyword evidence="2" id="KW-1185">Reference proteome</keyword>
<name>A0ABW4RLE0_9BACL</name>
<evidence type="ECO:0000313" key="2">
    <source>
        <dbReference type="Proteomes" id="UP001597233"/>
    </source>
</evidence>
<proteinExistence type="predicted"/>
<dbReference type="InterPro" id="IPR021133">
    <property type="entry name" value="HEAT_type_2"/>
</dbReference>
<comment type="caution">
    <text evidence="1">The sequence shown here is derived from an EMBL/GenBank/DDBJ whole genome shotgun (WGS) entry which is preliminary data.</text>
</comment>
<accession>A0ABW4RLE0</accession>
<dbReference type="PROSITE" id="PS50077">
    <property type="entry name" value="HEAT_REPEAT"/>
    <property type="match status" value="1"/>
</dbReference>
<protein>
    <submittedName>
        <fullName evidence="1">HEAT repeat domain-containing protein</fullName>
    </submittedName>
</protein>
<gene>
    <name evidence="1" type="ORF">ACFSC9_14065</name>
</gene>
<dbReference type="EMBL" id="JBHUEH010000016">
    <property type="protein sequence ID" value="MFD1886650.1"/>
    <property type="molecule type" value="Genomic_DNA"/>
</dbReference>
<evidence type="ECO:0000313" key="1">
    <source>
        <dbReference type="EMBL" id="MFD1886650.1"/>
    </source>
</evidence>